<keyword evidence="2" id="KW-1185">Reference proteome</keyword>
<name>A0ABY5NQX2_9FLAO</name>
<proteinExistence type="predicted"/>
<accession>A0ABY5NQX2</accession>
<evidence type="ECO:0000313" key="1">
    <source>
        <dbReference type="EMBL" id="UUV20884.1"/>
    </source>
</evidence>
<evidence type="ECO:0008006" key="3">
    <source>
        <dbReference type="Google" id="ProtNLM"/>
    </source>
</evidence>
<gene>
    <name evidence="1" type="ORF">NPX36_11220</name>
</gene>
<evidence type="ECO:0000313" key="2">
    <source>
        <dbReference type="Proteomes" id="UP001317001"/>
    </source>
</evidence>
<dbReference type="RefSeq" id="WP_257498799.1">
    <property type="nucleotide sequence ID" value="NZ_CP102382.1"/>
</dbReference>
<sequence>MKQDDWHTIPIELRKRVPEQRIGRCTDTYSSIKIEECNTSDAVYASIKNRLLHVNNWTLYAHLTNTEFILLDKNGNSSDGWATEGFFIKIRFSKLQKILFAPYDFVHIAQLVNESKMVGDALVMQLRPAHNPKKKGNEIDHFFTSEASNTFILYRDATKIYLSIHGRNEQINLNVSHVAKKIRNITLATFGILGISNLQWKSLAEGLLNYK</sequence>
<reference evidence="1 2" key="1">
    <citation type="submission" date="2022-08" db="EMBL/GenBank/DDBJ databases">
        <title>Myroides zhujiangensis sp. nov., a novel bacterium isolated from sediment in the Pearl River Estuary.</title>
        <authorList>
            <person name="Cui L."/>
        </authorList>
    </citation>
    <scope>NUCLEOTIDE SEQUENCE [LARGE SCALE GENOMIC DNA]</scope>
    <source>
        <strain evidence="1 2">SCSIO 72103</strain>
    </source>
</reference>
<dbReference type="EMBL" id="CP102382">
    <property type="protein sequence ID" value="UUV20884.1"/>
    <property type="molecule type" value="Genomic_DNA"/>
</dbReference>
<protein>
    <recommendedName>
        <fullName evidence="3">LAGLIDADG homing endonuclease</fullName>
    </recommendedName>
</protein>
<organism evidence="1 2">
    <name type="scientific">Paenimyroides aestuarii</name>
    <dbReference type="NCBI Taxonomy" id="2968490"/>
    <lineage>
        <taxon>Bacteria</taxon>
        <taxon>Pseudomonadati</taxon>
        <taxon>Bacteroidota</taxon>
        <taxon>Flavobacteriia</taxon>
        <taxon>Flavobacteriales</taxon>
        <taxon>Flavobacteriaceae</taxon>
        <taxon>Paenimyroides</taxon>
    </lineage>
</organism>
<dbReference type="Proteomes" id="UP001317001">
    <property type="component" value="Chromosome"/>
</dbReference>